<dbReference type="Pfam" id="PF00578">
    <property type="entry name" value="AhpC-TSA"/>
    <property type="match status" value="1"/>
</dbReference>
<evidence type="ECO:0000256" key="1">
    <source>
        <dbReference type="ARBA" id="ARBA00023284"/>
    </source>
</evidence>
<dbReference type="PANTHER" id="PTHR42852">
    <property type="entry name" value="THIOL:DISULFIDE INTERCHANGE PROTEIN DSBE"/>
    <property type="match status" value="1"/>
</dbReference>
<comment type="caution">
    <text evidence="4">The sequence shown here is derived from an EMBL/GenBank/DDBJ whole genome shotgun (WGS) entry which is preliminary data.</text>
</comment>
<keyword evidence="1" id="KW-0676">Redox-active center</keyword>
<feature type="signal peptide" evidence="2">
    <location>
        <begin position="1"/>
        <end position="27"/>
    </location>
</feature>
<evidence type="ECO:0000256" key="2">
    <source>
        <dbReference type="SAM" id="SignalP"/>
    </source>
</evidence>
<dbReference type="EMBL" id="VGLS01000445">
    <property type="protein sequence ID" value="MBM3224958.1"/>
    <property type="molecule type" value="Genomic_DNA"/>
</dbReference>
<dbReference type="InterPro" id="IPR017937">
    <property type="entry name" value="Thioredoxin_CS"/>
</dbReference>
<dbReference type="SUPFAM" id="SSF52833">
    <property type="entry name" value="Thioredoxin-like"/>
    <property type="match status" value="1"/>
</dbReference>
<dbReference type="CDD" id="cd02966">
    <property type="entry name" value="TlpA_like_family"/>
    <property type="match status" value="1"/>
</dbReference>
<dbReference type="PROSITE" id="PS00194">
    <property type="entry name" value="THIOREDOXIN_1"/>
    <property type="match status" value="1"/>
</dbReference>
<evidence type="ECO:0000313" key="5">
    <source>
        <dbReference type="Proteomes" id="UP000712673"/>
    </source>
</evidence>
<dbReference type="InterPro" id="IPR013766">
    <property type="entry name" value="Thioredoxin_domain"/>
</dbReference>
<dbReference type="Proteomes" id="UP000712673">
    <property type="component" value="Unassembled WGS sequence"/>
</dbReference>
<feature type="chain" id="PRO_5036839225" evidence="2">
    <location>
        <begin position="28"/>
        <end position="187"/>
    </location>
</feature>
<dbReference type="AlphaFoldDB" id="A0A937W157"/>
<gene>
    <name evidence="4" type="ORF">FJZ47_14305</name>
</gene>
<dbReference type="PROSITE" id="PS51352">
    <property type="entry name" value="THIOREDOXIN_2"/>
    <property type="match status" value="1"/>
</dbReference>
<evidence type="ECO:0000259" key="3">
    <source>
        <dbReference type="PROSITE" id="PS51352"/>
    </source>
</evidence>
<dbReference type="PANTHER" id="PTHR42852:SF17">
    <property type="entry name" value="THIOREDOXIN-LIKE PROTEIN HI_1115"/>
    <property type="match status" value="1"/>
</dbReference>
<feature type="domain" description="Thioredoxin" evidence="3">
    <location>
        <begin position="42"/>
        <end position="182"/>
    </location>
</feature>
<accession>A0A937W157</accession>
<dbReference type="GO" id="GO:0016491">
    <property type="term" value="F:oxidoreductase activity"/>
    <property type="evidence" value="ECO:0007669"/>
    <property type="project" value="InterPro"/>
</dbReference>
<dbReference type="Gene3D" id="3.40.30.10">
    <property type="entry name" value="Glutaredoxin"/>
    <property type="match status" value="1"/>
</dbReference>
<keyword evidence="2" id="KW-0732">Signal</keyword>
<dbReference type="InterPro" id="IPR036249">
    <property type="entry name" value="Thioredoxin-like_sf"/>
</dbReference>
<name>A0A937W157_UNCTE</name>
<evidence type="ECO:0000313" key="4">
    <source>
        <dbReference type="EMBL" id="MBM3224958.1"/>
    </source>
</evidence>
<dbReference type="InterPro" id="IPR050553">
    <property type="entry name" value="Thioredoxin_ResA/DsbE_sf"/>
</dbReference>
<organism evidence="4 5">
    <name type="scientific">Tectimicrobiota bacterium</name>
    <dbReference type="NCBI Taxonomy" id="2528274"/>
    <lineage>
        <taxon>Bacteria</taxon>
        <taxon>Pseudomonadati</taxon>
        <taxon>Nitrospinota/Tectimicrobiota group</taxon>
        <taxon>Candidatus Tectimicrobiota</taxon>
    </lineage>
</organism>
<dbReference type="GO" id="GO:0016209">
    <property type="term" value="F:antioxidant activity"/>
    <property type="evidence" value="ECO:0007669"/>
    <property type="project" value="InterPro"/>
</dbReference>
<sequence length="187" mass="20853">MHRLRRTGMWASVIGCALLCYGQAVLAAPLAALLQAAGLQAVDAPQPAVDFQLPGLDGQMLRLHEQRGKVVLLNFWATWCPPCLHEMPLLEQLYQALQRRPFVLWAVAMKEDRDKVAPFLDKHRFQFTTLLDRDGAVSARYKVRGLPVTYLIDCRGNTVGSRLGPEEWASEAVRTLLTALLSDPDCS</sequence>
<protein>
    <submittedName>
        <fullName evidence="4">TlpA family protein disulfide reductase</fullName>
    </submittedName>
</protein>
<dbReference type="InterPro" id="IPR000866">
    <property type="entry name" value="AhpC/TSA"/>
</dbReference>
<proteinExistence type="predicted"/>
<reference evidence="4" key="1">
    <citation type="submission" date="2019-03" db="EMBL/GenBank/DDBJ databases">
        <title>Lake Tanganyika Metagenome-Assembled Genomes (MAGs).</title>
        <authorList>
            <person name="Tran P."/>
        </authorList>
    </citation>
    <scope>NUCLEOTIDE SEQUENCE</scope>
    <source>
        <strain evidence="4">K_DeepCast_65m_m2_066</strain>
    </source>
</reference>